<dbReference type="PANTHER" id="PTHR33376:SF15">
    <property type="entry name" value="BLL6794 PROTEIN"/>
    <property type="match status" value="1"/>
</dbReference>
<organism evidence="3 4">
    <name type="scientific">Amphritea atlantica</name>
    <dbReference type="NCBI Taxonomy" id="355243"/>
    <lineage>
        <taxon>Bacteria</taxon>
        <taxon>Pseudomonadati</taxon>
        <taxon>Pseudomonadota</taxon>
        <taxon>Gammaproteobacteria</taxon>
        <taxon>Oceanospirillales</taxon>
        <taxon>Oceanospirillaceae</taxon>
        <taxon>Amphritea</taxon>
    </lineage>
</organism>
<accession>A0ABY5GUE9</accession>
<dbReference type="PANTHER" id="PTHR33376">
    <property type="match status" value="1"/>
</dbReference>
<keyword evidence="4" id="KW-1185">Reference proteome</keyword>
<evidence type="ECO:0000256" key="2">
    <source>
        <dbReference type="SAM" id="SignalP"/>
    </source>
</evidence>
<dbReference type="CDD" id="cd13665">
    <property type="entry name" value="PBP2_TRAP_Dctp3_4"/>
    <property type="match status" value="1"/>
</dbReference>
<dbReference type="InterPro" id="IPR018389">
    <property type="entry name" value="DctP_fam"/>
</dbReference>
<evidence type="ECO:0000256" key="1">
    <source>
        <dbReference type="ARBA" id="ARBA00022729"/>
    </source>
</evidence>
<dbReference type="Gene3D" id="3.40.190.170">
    <property type="entry name" value="Bacterial extracellular solute-binding protein, family 7"/>
    <property type="match status" value="1"/>
</dbReference>
<keyword evidence="1 2" id="KW-0732">Signal</keyword>
<gene>
    <name evidence="3" type="ORF">KDX31_00745</name>
</gene>
<feature type="signal peptide" evidence="2">
    <location>
        <begin position="1"/>
        <end position="23"/>
    </location>
</feature>
<sequence>MKKLILGSVLALTTASVVPVAQAADYTLRLAHFFPPVAAIHKNVAQAWADKVSADSGGRIAVEVYPSSTLAKPPALYDAVKNRIADVTLTVQGYTANRFPLTQVVELPGVAKSAANGSCIIQHLYDEELISAEYKDTKPLFLFTHGPGHIHTTNKLIKQPADFEGLRIRRPTAVVAKLLEGLGGQPVGMPAPQAFQSVQRGVIDGVALPWEGQLTFRMNDLTSNHTEVGGLYTLSFLVTMNNDVYNSMPAELQKVIDNNSGEAWSQIAANEFDMADVKGRAQAEAAGHQFYTVDGGVDNPAWKPVLDKASEGYLAELEARGLPARAVYQRAKELAESCQ</sequence>
<proteinExistence type="predicted"/>
<name>A0ABY5GUE9_9GAMM</name>
<protein>
    <submittedName>
        <fullName evidence="3">TRAP transporter substrate-binding protein</fullName>
    </submittedName>
</protein>
<dbReference type="EMBL" id="CP073344">
    <property type="protein sequence ID" value="UTW03612.1"/>
    <property type="molecule type" value="Genomic_DNA"/>
</dbReference>
<feature type="chain" id="PRO_5047233544" evidence="2">
    <location>
        <begin position="24"/>
        <end position="339"/>
    </location>
</feature>
<reference evidence="3" key="1">
    <citation type="submission" date="2021-04" db="EMBL/GenBank/DDBJ databases">
        <title>Oceanospirillales bacteria with DddD are important DMSP degraders in coastal seawater.</title>
        <authorList>
            <person name="Liu J."/>
        </authorList>
    </citation>
    <scope>NUCLEOTIDE SEQUENCE</scope>
    <source>
        <strain evidence="3">GY6</strain>
    </source>
</reference>
<evidence type="ECO:0000313" key="4">
    <source>
        <dbReference type="Proteomes" id="UP001059950"/>
    </source>
</evidence>
<dbReference type="NCBIfam" id="NF037995">
    <property type="entry name" value="TRAP_S1"/>
    <property type="match status" value="1"/>
</dbReference>
<dbReference type="InterPro" id="IPR038404">
    <property type="entry name" value="TRAP_DctP_sf"/>
</dbReference>
<dbReference type="Proteomes" id="UP001059950">
    <property type="component" value="Chromosome"/>
</dbReference>
<dbReference type="Pfam" id="PF03480">
    <property type="entry name" value="DctP"/>
    <property type="match status" value="1"/>
</dbReference>
<evidence type="ECO:0000313" key="3">
    <source>
        <dbReference type="EMBL" id="UTW03612.1"/>
    </source>
</evidence>